<keyword evidence="2 4" id="KW-0479">Metal-binding</keyword>
<sequence length="113" mass="11813">MHELTIAQGILDIVLNTADSHGAGKVTGVKVLAGELAGIVPEALEFGFAALSEGTIAAGACLAIHVTPLIGRCRDCGDERRVDKYRFVCLTCGSSAIEITSGRELKVESVEVE</sequence>
<dbReference type="GO" id="GO:0051604">
    <property type="term" value="P:protein maturation"/>
    <property type="evidence" value="ECO:0007669"/>
    <property type="project" value="InterPro"/>
</dbReference>
<evidence type="ECO:0000313" key="6">
    <source>
        <dbReference type="Proteomes" id="UP000192738"/>
    </source>
</evidence>
<dbReference type="RefSeq" id="WP_084576987.1">
    <property type="nucleotide sequence ID" value="NZ_CP155572.1"/>
</dbReference>
<dbReference type="OrthoDB" id="9800361at2"/>
<dbReference type="Pfam" id="PF01155">
    <property type="entry name" value="HypA"/>
    <property type="match status" value="1"/>
</dbReference>
<dbReference type="NCBIfam" id="TIGR00100">
    <property type="entry name" value="hypA"/>
    <property type="match status" value="1"/>
</dbReference>
<evidence type="ECO:0000256" key="3">
    <source>
        <dbReference type="ARBA" id="ARBA00022833"/>
    </source>
</evidence>
<feature type="binding site" evidence="4">
    <location>
        <position position="2"/>
    </location>
    <ligand>
        <name>Ni(2+)</name>
        <dbReference type="ChEBI" id="CHEBI:49786"/>
    </ligand>
</feature>
<dbReference type="GO" id="GO:0008270">
    <property type="term" value="F:zinc ion binding"/>
    <property type="evidence" value="ECO:0007669"/>
    <property type="project" value="UniProtKB-UniRule"/>
</dbReference>
<name>A0A1W2DE42_9FIRM</name>
<comment type="similarity">
    <text evidence="4">Belongs to the HypA/HybF family.</text>
</comment>
<dbReference type="PANTHER" id="PTHR34535">
    <property type="entry name" value="HYDROGENASE MATURATION FACTOR HYPA"/>
    <property type="match status" value="1"/>
</dbReference>
<keyword evidence="1 4" id="KW-0533">Nickel</keyword>
<gene>
    <name evidence="4" type="primary">hypA</name>
    <name evidence="5" type="ORF">SAMN04488500_11532</name>
</gene>
<comment type="function">
    <text evidence="4">Involved in the maturation of [NiFe] hydrogenases. Required for nickel insertion into the metal center of the hydrogenase.</text>
</comment>
<keyword evidence="3 4" id="KW-0862">Zinc</keyword>
<dbReference type="PIRSF" id="PIRSF004761">
    <property type="entry name" value="Hydrgn_mat_HypA"/>
    <property type="match status" value="1"/>
</dbReference>
<organism evidence="5 6">
    <name type="scientific">Sporomusa malonica</name>
    <dbReference type="NCBI Taxonomy" id="112901"/>
    <lineage>
        <taxon>Bacteria</taxon>
        <taxon>Bacillati</taxon>
        <taxon>Bacillota</taxon>
        <taxon>Negativicutes</taxon>
        <taxon>Selenomonadales</taxon>
        <taxon>Sporomusaceae</taxon>
        <taxon>Sporomusa</taxon>
    </lineage>
</organism>
<dbReference type="AlphaFoldDB" id="A0A1W2DE42"/>
<dbReference type="GO" id="GO:0016151">
    <property type="term" value="F:nickel cation binding"/>
    <property type="evidence" value="ECO:0007669"/>
    <property type="project" value="UniProtKB-UniRule"/>
</dbReference>
<dbReference type="InterPro" id="IPR000688">
    <property type="entry name" value="HypA/HybF"/>
</dbReference>
<feature type="binding site" evidence="4">
    <location>
        <position position="92"/>
    </location>
    <ligand>
        <name>Zn(2+)</name>
        <dbReference type="ChEBI" id="CHEBI:29105"/>
    </ligand>
</feature>
<dbReference type="Gene3D" id="3.30.2320.80">
    <property type="match status" value="1"/>
</dbReference>
<dbReference type="EMBL" id="FWXI01000015">
    <property type="protein sequence ID" value="SMC95683.1"/>
    <property type="molecule type" value="Genomic_DNA"/>
</dbReference>
<feature type="binding site" evidence="4">
    <location>
        <position position="73"/>
    </location>
    <ligand>
        <name>Zn(2+)</name>
        <dbReference type="ChEBI" id="CHEBI:29105"/>
    </ligand>
</feature>
<dbReference type="HAMAP" id="MF_00213">
    <property type="entry name" value="HypA_HybF"/>
    <property type="match status" value="1"/>
</dbReference>
<dbReference type="PANTHER" id="PTHR34535:SF3">
    <property type="entry name" value="HYDROGENASE MATURATION FACTOR HYPA"/>
    <property type="match status" value="1"/>
</dbReference>
<protein>
    <recommendedName>
        <fullName evidence="4">Hydrogenase maturation factor HypA</fullName>
    </recommendedName>
</protein>
<dbReference type="Proteomes" id="UP000192738">
    <property type="component" value="Unassembled WGS sequence"/>
</dbReference>
<keyword evidence="6" id="KW-1185">Reference proteome</keyword>
<reference evidence="5 6" key="1">
    <citation type="submission" date="2017-04" db="EMBL/GenBank/DDBJ databases">
        <authorList>
            <person name="Afonso C.L."/>
            <person name="Miller P.J."/>
            <person name="Scott M.A."/>
            <person name="Spackman E."/>
            <person name="Goraichik I."/>
            <person name="Dimitrov K.M."/>
            <person name="Suarez D.L."/>
            <person name="Swayne D.E."/>
        </authorList>
    </citation>
    <scope>NUCLEOTIDE SEQUENCE [LARGE SCALE GENOMIC DNA]</scope>
    <source>
        <strain evidence="5 6">DSM 5090</strain>
    </source>
</reference>
<evidence type="ECO:0000256" key="2">
    <source>
        <dbReference type="ARBA" id="ARBA00022723"/>
    </source>
</evidence>
<feature type="binding site" evidence="4">
    <location>
        <position position="76"/>
    </location>
    <ligand>
        <name>Zn(2+)</name>
        <dbReference type="ChEBI" id="CHEBI:29105"/>
    </ligand>
</feature>
<feature type="binding site" evidence="4">
    <location>
        <position position="89"/>
    </location>
    <ligand>
        <name>Zn(2+)</name>
        <dbReference type="ChEBI" id="CHEBI:29105"/>
    </ligand>
</feature>
<evidence type="ECO:0000256" key="4">
    <source>
        <dbReference type="HAMAP-Rule" id="MF_00213"/>
    </source>
</evidence>
<accession>A0A1W2DE42</accession>
<evidence type="ECO:0000256" key="1">
    <source>
        <dbReference type="ARBA" id="ARBA00022596"/>
    </source>
</evidence>
<dbReference type="STRING" id="112901.SAMN04488500_11532"/>
<proteinExistence type="inferred from homology"/>
<evidence type="ECO:0000313" key="5">
    <source>
        <dbReference type="EMBL" id="SMC95683.1"/>
    </source>
</evidence>